<feature type="compositionally biased region" description="Low complexity" evidence="7">
    <location>
        <begin position="774"/>
        <end position="788"/>
    </location>
</feature>
<keyword evidence="10" id="KW-1185">Reference proteome</keyword>
<evidence type="ECO:0000256" key="4">
    <source>
        <dbReference type="ARBA" id="ARBA00023125"/>
    </source>
</evidence>
<feature type="compositionally biased region" description="Polar residues" evidence="7">
    <location>
        <begin position="1014"/>
        <end position="1036"/>
    </location>
</feature>
<keyword evidence="3" id="KW-0805">Transcription regulation</keyword>
<dbReference type="STRING" id="698492.A0A0E9NBU2"/>
<sequence>MCAGPSCHIRMAIDGQLPSASASHSPAGFSRPSRGPPYFSPTSTIDNLGYNSGTEAHLSGFTGGGPSANPLLNVRSRQRASRACETCHARKVRCDAATLGIPCTNCSAFGIDCKIAVTRKKAQLQKSKSSENEGPLVSPVDEVNRQLGEQSGQSTRRTSMASSARPSISPNTSTDKAEHLQAKKDMSDIYLEQIREGVDRVAINDAAFLGESSNLHFVEENFVGADGIHPGKGNFFPIPPRAHKPPGNVKLVILDEEELNHLKSRGVFLIPPRDVCDDLVTTYFEHVHAAIPVINKTEFMRRYNDPSHPPPILLLQAIFFVASRMSDHPALREASTGTNTASSFTFWKRAKLLYDAGAEKDKMVVLQALILMSFPSLETDDECAETLWHALGLAIRLAQGLGIYRKPPRNLSLTDRRLWKRIFWTLYTRDRTLCVALGRPLTILMEDCEVEPLQESDFLEEEVEDPFLEYPPNPQHTHFFMQHVKLCEIMEVVMRKQYTAGSSQKRLPPDISISDRALATWLMNLPKEMQYPYTLEGTEQNPWAACLHSTYYGLLCLLHRPYVTKTAPPSHASTSSRYVAFSAANMITRIMENLLSCGRIKYGHSFIVYATFSAMIFHAMEIRAPDTRISEGAKKKFSICMKSLRELSKVWGIAAIIFRLFEMIQDTQDLESKMTIALRADPFQNASQTLAETAQPAPKRTTSQTTQASAADTQEMLSAEPPHKHTSRPKPRRHASGSGSGTSPLAFQQQQQQQQHPQQQQYTTGHISPHRQHSLQSSSRPHSHSVSSGEGYLASFTSSPGAGPGGISPQAAQHQQSPVQQQQQQQQQQRQQTIDPASFATGPQFAEPPIINAPNTLKLNPMDFYLVTQPVAIHQDLWESFEPKQQLFPDAAPTQEFDVAKSNSQSPQGFAMLRQTWSQAGWNPERGQEGLLNPDPMPAYEQGQYIMSPQEQQYMAQPEYFTTQPLTGTMYGQPGLPGVPAIQEPRSMSVSNPSYNQGMTGMDQSPQMGEWYQPQVQTSTGQSPESYRSYGSHQPH</sequence>
<keyword evidence="2" id="KW-0862">Zinc</keyword>
<dbReference type="PANTHER" id="PTHR47171">
    <property type="entry name" value="FARA-RELATED"/>
    <property type="match status" value="1"/>
</dbReference>
<protein>
    <recommendedName>
        <fullName evidence="8">Zn(2)-C6 fungal-type domain-containing protein</fullName>
    </recommendedName>
</protein>
<dbReference type="EMBL" id="BACD03000008">
    <property type="protein sequence ID" value="GAO47309.1"/>
    <property type="molecule type" value="Genomic_DNA"/>
</dbReference>
<evidence type="ECO:0000313" key="10">
    <source>
        <dbReference type="Proteomes" id="UP000033140"/>
    </source>
</evidence>
<reference evidence="9 10" key="3">
    <citation type="journal article" date="2015" name="Genome Announc.">
        <title>Draft Genome Sequence of the Archiascomycetous Yeast Saitoella complicata.</title>
        <authorList>
            <person name="Yamauchi K."/>
            <person name="Kondo S."/>
            <person name="Hamamoto M."/>
            <person name="Takahashi Y."/>
            <person name="Ogura Y."/>
            <person name="Hayashi T."/>
            <person name="Nishida H."/>
        </authorList>
    </citation>
    <scope>NUCLEOTIDE SEQUENCE [LARGE SCALE GENOMIC DNA]</scope>
    <source>
        <strain evidence="9 10">NRRL Y-17804</strain>
    </source>
</reference>
<organism evidence="9 10">
    <name type="scientific">Saitoella complicata (strain BCRC 22490 / CBS 7301 / JCM 7358 / NBRC 10748 / NRRL Y-17804)</name>
    <dbReference type="NCBI Taxonomy" id="698492"/>
    <lineage>
        <taxon>Eukaryota</taxon>
        <taxon>Fungi</taxon>
        <taxon>Dikarya</taxon>
        <taxon>Ascomycota</taxon>
        <taxon>Taphrinomycotina</taxon>
        <taxon>Taphrinomycotina incertae sedis</taxon>
        <taxon>Saitoella</taxon>
    </lineage>
</organism>
<evidence type="ECO:0000259" key="8">
    <source>
        <dbReference type="PROSITE" id="PS50048"/>
    </source>
</evidence>
<feature type="compositionally biased region" description="Low complexity" evidence="7">
    <location>
        <begin position="154"/>
        <end position="167"/>
    </location>
</feature>
<dbReference type="PROSITE" id="PS50048">
    <property type="entry name" value="ZN2_CY6_FUNGAL_2"/>
    <property type="match status" value="1"/>
</dbReference>
<dbReference type="SMART" id="SM00066">
    <property type="entry name" value="GAL4"/>
    <property type="match status" value="1"/>
</dbReference>
<evidence type="ECO:0000256" key="6">
    <source>
        <dbReference type="ARBA" id="ARBA00023242"/>
    </source>
</evidence>
<dbReference type="Pfam" id="PF00172">
    <property type="entry name" value="Zn_clus"/>
    <property type="match status" value="1"/>
</dbReference>
<dbReference type="InterPro" id="IPR001138">
    <property type="entry name" value="Zn2Cys6_DnaBD"/>
</dbReference>
<dbReference type="InterPro" id="IPR007219">
    <property type="entry name" value="XnlR_reg_dom"/>
</dbReference>
<evidence type="ECO:0000256" key="3">
    <source>
        <dbReference type="ARBA" id="ARBA00023015"/>
    </source>
</evidence>
<name>A0A0E9NBU2_SAICN</name>
<proteinExistence type="predicted"/>
<reference evidence="9 10" key="1">
    <citation type="journal article" date="2011" name="J. Gen. Appl. Microbiol.">
        <title>Draft genome sequencing of the enigmatic yeast Saitoella complicata.</title>
        <authorList>
            <person name="Nishida H."/>
            <person name="Hamamoto M."/>
            <person name="Sugiyama J."/>
        </authorList>
    </citation>
    <scope>NUCLEOTIDE SEQUENCE [LARGE SCALE GENOMIC DNA]</scope>
    <source>
        <strain evidence="9 10">NRRL Y-17804</strain>
    </source>
</reference>
<dbReference type="Proteomes" id="UP000033140">
    <property type="component" value="Unassembled WGS sequence"/>
</dbReference>
<feature type="compositionally biased region" description="Low complexity" evidence="7">
    <location>
        <begin position="748"/>
        <end position="761"/>
    </location>
</feature>
<dbReference type="PROSITE" id="PS00463">
    <property type="entry name" value="ZN2_CY6_FUNGAL_1"/>
    <property type="match status" value="1"/>
</dbReference>
<feature type="compositionally biased region" description="Low complexity" evidence="7">
    <location>
        <begin position="807"/>
        <end position="832"/>
    </location>
</feature>
<evidence type="ECO:0000256" key="1">
    <source>
        <dbReference type="ARBA" id="ARBA00022723"/>
    </source>
</evidence>
<feature type="region of interest" description="Disordered" evidence="7">
    <location>
        <begin position="124"/>
        <end position="179"/>
    </location>
</feature>
<dbReference type="GO" id="GO:0000981">
    <property type="term" value="F:DNA-binding transcription factor activity, RNA polymerase II-specific"/>
    <property type="evidence" value="ECO:0007669"/>
    <property type="project" value="InterPro"/>
</dbReference>
<feature type="compositionally biased region" description="Low complexity" evidence="7">
    <location>
        <begin position="701"/>
        <end position="714"/>
    </location>
</feature>
<keyword evidence="5" id="KW-0804">Transcription</keyword>
<dbReference type="Pfam" id="PF04082">
    <property type="entry name" value="Fungal_trans"/>
    <property type="match status" value="1"/>
</dbReference>
<accession>A0A0E9NBU2</accession>
<feature type="domain" description="Zn(2)-C6 fungal-type" evidence="8">
    <location>
        <begin position="83"/>
        <end position="115"/>
    </location>
</feature>
<dbReference type="CDD" id="cd00067">
    <property type="entry name" value="GAL4"/>
    <property type="match status" value="1"/>
</dbReference>
<evidence type="ECO:0000256" key="2">
    <source>
        <dbReference type="ARBA" id="ARBA00022833"/>
    </source>
</evidence>
<reference evidence="9 10" key="2">
    <citation type="journal article" date="2014" name="J. Gen. Appl. Microbiol.">
        <title>The early diverging ascomycetous budding yeast Saitoella complicata has three histone deacetylases belonging to the Clr6, Hos2, and Rpd3 lineages.</title>
        <authorList>
            <person name="Nishida H."/>
            <person name="Matsumoto T."/>
            <person name="Kondo S."/>
            <person name="Hamamoto M."/>
            <person name="Yoshikawa H."/>
        </authorList>
    </citation>
    <scope>NUCLEOTIDE SEQUENCE [LARGE SCALE GENOMIC DNA]</scope>
    <source>
        <strain evidence="9 10">NRRL Y-17804</strain>
    </source>
</reference>
<dbReference type="InterPro" id="IPR052073">
    <property type="entry name" value="Amide_Lactam_Regulators"/>
</dbReference>
<dbReference type="PANTHER" id="PTHR47171:SF1">
    <property type="entry name" value="ZN(II)2CYS6 TRANSCRIPTION FACTOR (EUROFUNG)"/>
    <property type="match status" value="1"/>
</dbReference>
<feature type="region of interest" description="Disordered" evidence="7">
    <location>
        <begin position="690"/>
        <end position="846"/>
    </location>
</feature>
<dbReference type="GO" id="GO:0006351">
    <property type="term" value="P:DNA-templated transcription"/>
    <property type="evidence" value="ECO:0007669"/>
    <property type="project" value="InterPro"/>
</dbReference>
<dbReference type="GO" id="GO:0003677">
    <property type="term" value="F:DNA binding"/>
    <property type="evidence" value="ECO:0007669"/>
    <property type="project" value="UniProtKB-KW"/>
</dbReference>
<dbReference type="CDD" id="cd12148">
    <property type="entry name" value="fungal_TF_MHR"/>
    <property type="match status" value="1"/>
</dbReference>
<dbReference type="OMA" id="PCTSSIN"/>
<feature type="region of interest" description="Disordered" evidence="7">
    <location>
        <begin position="986"/>
        <end position="1036"/>
    </location>
</feature>
<dbReference type="GO" id="GO:0008270">
    <property type="term" value="F:zinc ion binding"/>
    <property type="evidence" value="ECO:0007669"/>
    <property type="project" value="InterPro"/>
</dbReference>
<comment type="caution">
    <text evidence="9">The sequence shown here is derived from an EMBL/GenBank/DDBJ whole genome shotgun (WGS) entry which is preliminary data.</text>
</comment>
<dbReference type="SUPFAM" id="SSF57701">
    <property type="entry name" value="Zn2/Cys6 DNA-binding domain"/>
    <property type="match status" value="1"/>
</dbReference>
<dbReference type="AlphaFoldDB" id="A0A0E9NBU2"/>
<dbReference type="InterPro" id="IPR036864">
    <property type="entry name" value="Zn2-C6_fun-type_DNA-bd_sf"/>
</dbReference>
<gene>
    <name evidence="9" type="ORF">G7K_1517-t2</name>
</gene>
<evidence type="ECO:0000256" key="5">
    <source>
        <dbReference type="ARBA" id="ARBA00023163"/>
    </source>
</evidence>
<dbReference type="Gene3D" id="4.10.240.10">
    <property type="entry name" value="Zn(2)-C6 fungal-type DNA-binding domain"/>
    <property type="match status" value="1"/>
</dbReference>
<feature type="compositionally biased region" description="Polar residues" evidence="7">
    <location>
        <begin position="986"/>
        <end position="1007"/>
    </location>
</feature>
<evidence type="ECO:0000256" key="7">
    <source>
        <dbReference type="SAM" id="MobiDB-lite"/>
    </source>
</evidence>
<keyword evidence="1" id="KW-0479">Metal-binding</keyword>
<dbReference type="SMART" id="SM00906">
    <property type="entry name" value="Fungal_trans"/>
    <property type="match status" value="1"/>
</dbReference>
<keyword evidence="6" id="KW-0539">Nucleus</keyword>
<evidence type="ECO:0000313" key="9">
    <source>
        <dbReference type="EMBL" id="GAO47309.1"/>
    </source>
</evidence>
<feature type="compositionally biased region" description="Basic residues" evidence="7">
    <location>
        <begin position="724"/>
        <end position="735"/>
    </location>
</feature>
<feature type="region of interest" description="Disordered" evidence="7">
    <location>
        <begin position="18"/>
        <end position="40"/>
    </location>
</feature>
<keyword evidence="4" id="KW-0238">DNA-binding</keyword>